<proteinExistence type="predicted"/>
<evidence type="ECO:0000313" key="3">
    <source>
        <dbReference type="Proteomes" id="UP000281975"/>
    </source>
</evidence>
<accession>A0A420X1F6</accession>
<keyword evidence="1" id="KW-1133">Transmembrane helix</keyword>
<sequence>MFRLLGKLILLLLALVSAGVVWQKNSLTILALERVDPLPETKELIAAGHYAEANEYLGFFMEFDYVAQDPEARALLEDIESHRSSYAYQASKLAEGLFTGSSDETIGQAASVTSDFFLFGDLRDLSQQGWHWVKGEPVDKAVTTLAGTGVAIGLGQLVAGAATIGTAGAAAPSIVATSSAKIGISMLKIARRMGKQPPWLGKALVRSAGKARIAGNMAAIRGLFGDLAVLAKTRGGIELLSHTRDAVSLHGMASFAKALGKDSLPIFMLGGKMAIKATGNIDRLGKESIRVAATYGQKGLKLLNKTGMPSKFKLASRLGKMGIKGDILKLLAHILANIPVWILYGLIALGVIIWKPWRWADFILRPLSGKLARRLNETRAVRH</sequence>
<gene>
    <name evidence="2" type="ORF">C7446_0390</name>
</gene>
<organism evidence="2 3">
    <name type="scientific">Kushneria sinocarnis</name>
    <dbReference type="NCBI Taxonomy" id="595502"/>
    <lineage>
        <taxon>Bacteria</taxon>
        <taxon>Pseudomonadati</taxon>
        <taxon>Pseudomonadota</taxon>
        <taxon>Gammaproteobacteria</taxon>
        <taxon>Oceanospirillales</taxon>
        <taxon>Halomonadaceae</taxon>
        <taxon>Kushneria</taxon>
    </lineage>
</organism>
<evidence type="ECO:0000313" key="2">
    <source>
        <dbReference type="EMBL" id="RKR07577.1"/>
    </source>
</evidence>
<keyword evidence="1" id="KW-0472">Membrane</keyword>
<evidence type="ECO:0000256" key="1">
    <source>
        <dbReference type="SAM" id="Phobius"/>
    </source>
</evidence>
<keyword evidence="3" id="KW-1185">Reference proteome</keyword>
<dbReference type="AlphaFoldDB" id="A0A420X1F6"/>
<feature type="transmembrane region" description="Helical" evidence="1">
    <location>
        <begin position="330"/>
        <end position="354"/>
    </location>
</feature>
<comment type="caution">
    <text evidence="2">The sequence shown here is derived from an EMBL/GenBank/DDBJ whole genome shotgun (WGS) entry which is preliminary data.</text>
</comment>
<dbReference type="Proteomes" id="UP000281975">
    <property type="component" value="Unassembled WGS sequence"/>
</dbReference>
<reference evidence="2 3" key="1">
    <citation type="submission" date="2018-10" db="EMBL/GenBank/DDBJ databases">
        <title>Genomic Encyclopedia of Type Strains, Phase IV (KMG-IV): sequencing the most valuable type-strain genomes for metagenomic binning, comparative biology and taxonomic classification.</title>
        <authorList>
            <person name="Goeker M."/>
        </authorList>
    </citation>
    <scope>NUCLEOTIDE SEQUENCE [LARGE SCALE GENOMIC DNA]</scope>
    <source>
        <strain evidence="2 3">DSM 23229</strain>
    </source>
</reference>
<dbReference type="RefSeq" id="WP_211327821.1">
    <property type="nucleotide sequence ID" value="NZ_RBIN01000001.1"/>
</dbReference>
<dbReference type="EMBL" id="RBIN01000001">
    <property type="protein sequence ID" value="RKR07577.1"/>
    <property type="molecule type" value="Genomic_DNA"/>
</dbReference>
<name>A0A420X1F6_9GAMM</name>
<keyword evidence="1" id="KW-0812">Transmembrane</keyword>
<protein>
    <submittedName>
        <fullName evidence="2">Uncharacterized protein</fullName>
    </submittedName>
</protein>